<dbReference type="EMBL" id="JBHMAJ010000001">
    <property type="protein sequence ID" value="MFB9822688.1"/>
    <property type="molecule type" value="Genomic_DNA"/>
</dbReference>
<sequence>MSDDDDPFAGIPDDPTADLDRADQTLSIRVERRTYDKPVTVIEGFDPDATDLAGLASELKSAVGAGGTVDDDAGVIEVQGDHADRVRDLLADRGFEVA</sequence>
<evidence type="ECO:0000256" key="3">
    <source>
        <dbReference type="ARBA" id="ARBA00022917"/>
    </source>
</evidence>
<comment type="similarity">
    <text evidence="1">Belongs to the SUI1 family.</text>
</comment>
<name>A0ABD5MFR5_9EURY</name>
<keyword evidence="3" id="KW-0648">Protein biosynthesis</keyword>
<organism evidence="6 7">
    <name type="scientific">Halobaculum roseum</name>
    <dbReference type="NCBI Taxonomy" id="2175149"/>
    <lineage>
        <taxon>Archaea</taxon>
        <taxon>Methanobacteriati</taxon>
        <taxon>Methanobacteriota</taxon>
        <taxon>Stenosarchaea group</taxon>
        <taxon>Halobacteria</taxon>
        <taxon>Halobacteriales</taxon>
        <taxon>Haloferacaceae</taxon>
        <taxon>Halobaculum</taxon>
    </lineage>
</organism>
<dbReference type="Gene3D" id="3.30.780.10">
    <property type="entry name" value="SUI1-like domain"/>
    <property type="match status" value="1"/>
</dbReference>
<gene>
    <name evidence="6" type="ORF">ACFFOL_00615</name>
</gene>
<dbReference type="RefSeq" id="WP_222921799.1">
    <property type="nucleotide sequence ID" value="NZ_CP082286.1"/>
</dbReference>
<evidence type="ECO:0000256" key="1">
    <source>
        <dbReference type="ARBA" id="ARBA00005422"/>
    </source>
</evidence>
<protein>
    <submittedName>
        <fullName evidence="6">Translation initiation factor</fullName>
    </submittedName>
</protein>
<proteinExistence type="inferred from homology"/>
<dbReference type="InterPro" id="IPR036877">
    <property type="entry name" value="SUI1_dom_sf"/>
</dbReference>
<accession>A0ABD5MFR5</accession>
<dbReference type="GO" id="GO:0006417">
    <property type="term" value="P:regulation of translation"/>
    <property type="evidence" value="ECO:0007669"/>
    <property type="project" value="UniProtKB-KW"/>
</dbReference>
<dbReference type="Proteomes" id="UP001589595">
    <property type="component" value="Unassembled WGS sequence"/>
</dbReference>
<dbReference type="InterPro" id="IPR050318">
    <property type="entry name" value="DENR/SUI1_TIF"/>
</dbReference>
<keyword evidence="7" id="KW-1185">Reference proteome</keyword>
<keyword evidence="6" id="KW-0396">Initiation factor</keyword>
<dbReference type="PANTHER" id="PTHR12789:SF0">
    <property type="entry name" value="DENSITY-REGULATED PROTEIN"/>
    <property type="match status" value="1"/>
</dbReference>
<evidence type="ECO:0000256" key="2">
    <source>
        <dbReference type="ARBA" id="ARBA00022845"/>
    </source>
</evidence>
<evidence type="ECO:0000313" key="7">
    <source>
        <dbReference type="Proteomes" id="UP001589595"/>
    </source>
</evidence>
<keyword evidence="2" id="KW-0810">Translation regulation</keyword>
<dbReference type="SUPFAM" id="SSF55159">
    <property type="entry name" value="eIF1-like"/>
    <property type="match status" value="1"/>
</dbReference>
<dbReference type="AlphaFoldDB" id="A0ABD5MFR5"/>
<dbReference type="CDD" id="cd11567">
    <property type="entry name" value="YciH_like"/>
    <property type="match status" value="1"/>
</dbReference>
<dbReference type="Pfam" id="PF01253">
    <property type="entry name" value="SUI1"/>
    <property type="match status" value="1"/>
</dbReference>
<dbReference type="PANTHER" id="PTHR12789">
    <property type="entry name" value="DENSITY-REGULATED PROTEIN HOMOLOG"/>
    <property type="match status" value="1"/>
</dbReference>
<feature type="domain" description="SUI1" evidence="5">
    <location>
        <begin position="26"/>
        <end position="94"/>
    </location>
</feature>
<dbReference type="InterPro" id="IPR005872">
    <property type="entry name" value="SUI1_arc_bac"/>
</dbReference>
<dbReference type="PROSITE" id="PS50296">
    <property type="entry name" value="SUI1"/>
    <property type="match status" value="1"/>
</dbReference>
<dbReference type="InterPro" id="IPR001950">
    <property type="entry name" value="SUI1"/>
</dbReference>
<evidence type="ECO:0000256" key="4">
    <source>
        <dbReference type="SAM" id="MobiDB-lite"/>
    </source>
</evidence>
<evidence type="ECO:0000259" key="5">
    <source>
        <dbReference type="PROSITE" id="PS50296"/>
    </source>
</evidence>
<evidence type="ECO:0000313" key="6">
    <source>
        <dbReference type="EMBL" id="MFB9822688.1"/>
    </source>
</evidence>
<feature type="region of interest" description="Disordered" evidence="4">
    <location>
        <begin position="1"/>
        <end position="25"/>
    </location>
</feature>
<reference evidence="6" key="1">
    <citation type="submission" date="2024-09" db="EMBL/GenBank/DDBJ databases">
        <authorList>
            <person name="Sun Q."/>
        </authorList>
    </citation>
    <scope>NUCLEOTIDE SEQUENCE [LARGE SCALE GENOMIC DNA]</scope>
    <source>
        <strain evidence="6">JCM 31273</strain>
    </source>
</reference>
<dbReference type="GO" id="GO:0003743">
    <property type="term" value="F:translation initiation factor activity"/>
    <property type="evidence" value="ECO:0007669"/>
    <property type="project" value="UniProtKB-KW"/>
</dbReference>
<comment type="caution">
    <text evidence="6">The sequence shown here is derived from an EMBL/GenBank/DDBJ whole genome shotgun (WGS) entry which is preliminary data.</text>
</comment>
<dbReference type="GeneID" id="67212017"/>